<evidence type="ECO:0000256" key="1">
    <source>
        <dbReference type="ARBA" id="ARBA00023121"/>
    </source>
</evidence>
<dbReference type="GO" id="GO:0008289">
    <property type="term" value="F:lipid binding"/>
    <property type="evidence" value="ECO:0007669"/>
    <property type="project" value="UniProtKB-KW"/>
</dbReference>
<dbReference type="Proteomes" id="UP001151071">
    <property type="component" value="Unassembled WGS sequence"/>
</dbReference>
<dbReference type="PROSITE" id="PS51482">
    <property type="entry name" value="DEGV"/>
    <property type="match status" value="1"/>
</dbReference>
<gene>
    <name evidence="2" type="ORF">O3V59_04280</name>
</gene>
<evidence type="ECO:0000313" key="2">
    <source>
        <dbReference type="EMBL" id="MDA5107568.1"/>
    </source>
</evidence>
<dbReference type="SUPFAM" id="SSF82549">
    <property type="entry name" value="DAK1/DegV-like"/>
    <property type="match status" value="1"/>
</dbReference>
<dbReference type="Gene3D" id="3.40.50.10170">
    <property type="match status" value="1"/>
</dbReference>
<comment type="caution">
    <text evidence="2">The sequence shown here is derived from an EMBL/GenBank/DDBJ whole genome shotgun (WGS) entry which is preliminary data.</text>
</comment>
<dbReference type="PANTHER" id="PTHR33434">
    <property type="entry name" value="DEGV DOMAIN-CONTAINING PROTEIN DR_1986-RELATED"/>
    <property type="match status" value="1"/>
</dbReference>
<proteinExistence type="predicted"/>
<sequence length="286" mass="31804">MKQRIAWITDSTAYVPDELRERHDIHIVPLDVIFEDGTYEDGFGLSPEQLYEKIDRAQTVPTTSQPSVGKFLKLYETLADTYDCAIAVHLSSRLSGTYNASLNAAGMVDFPIEVVDSQIVSYPITALILKGIALAERGVDFRAIAAALREEAAKNENYIVIGSLSQLHKGGRLSSAQFFLGNLLQIKPIFRIRGGVVELFEKVRTESKAVKRILEQLEAARKKHRITEVQILHGNVLEKALELKESITARYQDIHVLIGPLSSVLGVHGGRGTLALTWTNEPREQE</sequence>
<dbReference type="Pfam" id="PF02645">
    <property type="entry name" value="DegV"/>
    <property type="match status" value="1"/>
</dbReference>
<dbReference type="InterPro" id="IPR043168">
    <property type="entry name" value="DegV_C"/>
</dbReference>
<keyword evidence="3" id="KW-1185">Reference proteome</keyword>
<dbReference type="AlphaFoldDB" id="A0A9X3Z2D7"/>
<dbReference type="RefSeq" id="WP_065067286.1">
    <property type="nucleotide sequence ID" value="NZ_JAPYYP010000003.1"/>
</dbReference>
<dbReference type="InterPro" id="IPR050270">
    <property type="entry name" value="DegV_domain_contain"/>
</dbReference>
<name>A0A9X3Z2D7_9BACL</name>
<dbReference type="InterPro" id="IPR003797">
    <property type="entry name" value="DegV"/>
</dbReference>
<organism evidence="2 3">
    <name type="scientific">Brevibacillus thermoruber</name>
    <dbReference type="NCBI Taxonomy" id="33942"/>
    <lineage>
        <taxon>Bacteria</taxon>
        <taxon>Bacillati</taxon>
        <taxon>Bacillota</taxon>
        <taxon>Bacilli</taxon>
        <taxon>Bacillales</taxon>
        <taxon>Paenibacillaceae</taxon>
        <taxon>Brevibacillus</taxon>
    </lineage>
</organism>
<reference evidence="2" key="1">
    <citation type="submission" date="2022-12" db="EMBL/GenBank/DDBJ databases">
        <title>Draft genome sequence of the thermophilic strain Brevibacillus thermoruber HT42, isolated from Los Humeros, Puebla, Mexico, with biotechnological potential.</title>
        <authorList>
            <person name="Lara Sanchez J."/>
            <person name="Solis Palacios R."/>
            <person name="Bustos Baena A.S."/>
            <person name="Ruz Baez A.E."/>
            <person name="Espinosa Luna G."/>
            <person name="Oliart Ros R.M."/>
        </authorList>
    </citation>
    <scope>NUCLEOTIDE SEQUENCE</scope>
    <source>
        <strain evidence="2">HT42</strain>
    </source>
</reference>
<evidence type="ECO:0000313" key="3">
    <source>
        <dbReference type="Proteomes" id="UP001151071"/>
    </source>
</evidence>
<dbReference type="EMBL" id="JAPYYP010000003">
    <property type="protein sequence ID" value="MDA5107568.1"/>
    <property type="molecule type" value="Genomic_DNA"/>
</dbReference>
<accession>A0A9X3Z2D7</accession>
<protein>
    <submittedName>
        <fullName evidence="2">DegV family protein</fullName>
    </submittedName>
</protein>
<dbReference type="PANTHER" id="PTHR33434:SF2">
    <property type="entry name" value="FATTY ACID-BINDING PROTEIN TM_1468"/>
    <property type="match status" value="1"/>
</dbReference>
<keyword evidence="1" id="KW-0446">Lipid-binding</keyword>
<dbReference type="Gene3D" id="3.30.1180.10">
    <property type="match status" value="1"/>
</dbReference>
<dbReference type="NCBIfam" id="TIGR00762">
    <property type="entry name" value="DegV"/>
    <property type="match status" value="1"/>
</dbReference>